<name>A0A0W8FNY5_9ZZZZ</name>
<dbReference type="EMBL" id="LNQE01000949">
    <property type="protein sequence ID" value="KUG22639.1"/>
    <property type="molecule type" value="Genomic_DNA"/>
</dbReference>
<proteinExistence type="predicted"/>
<evidence type="ECO:0000256" key="1">
    <source>
        <dbReference type="SAM" id="Phobius"/>
    </source>
</evidence>
<accession>A0A0W8FNY5</accession>
<reference evidence="2" key="1">
    <citation type="journal article" date="2015" name="Proc. Natl. Acad. Sci. U.S.A.">
        <title>Networks of energetic and metabolic interactions define dynamics in microbial communities.</title>
        <authorList>
            <person name="Embree M."/>
            <person name="Liu J.K."/>
            <person name="Al-Bassam M.M."/>
            <person name="Zengler K."/>
        </authorList>
    </citation>
    <scope>NUCLEOTIDE SEQUENCE</scope>
</reference>
<dbReference type="AlphaFoldDB" id="A0A0W8FNY5"/>
<keyword evidence="1" id="KW-0472">Membrane</keyword>
<keyword evidence="1" id="KW-1133">Transmembrane helix</keyword>
<keyword evidence="1" id="KW-0812">Transmembrane</keyword>
<protein>
    <submittedName>
        <fullName evidence="2">Uncharacterized protein</fullName>
    </submittedName>
</protein>
<evidence type="ECO:0000313" key="2">
    <source>
        <dbReference type="EMBL" id="KUG22639.1"/>
    </source>
</evidence>
<sequence length="53" mass="5919">MTFPCPPTPVMMIFVGSLVKDIFISLSLIFYFSSLEGRKLKGGWKLLIKSPAL</sequence>
<gene>
    <name evidence="2" type="ORF">ASZ90_007590</name>
</gene>
<organism evidence="2">
    <name type="scientific">hydrocarbon metagenome</name>
    <dbReference type="NCBI Taxonomy" id="938273"/>
    <lineage>
        <taxon>unclassified sequences</taxon>
        <taxon>metagenomes</taxon>
        <taxon>ecological metagenomes</taxon>
    </lineage>
</organism>
<feature type="transmembrane region" description="Helical" evidence="1">
    <location>
        <begin position="12"/>
        <end position="32"/>
    </location>
</feature>
<comment type="caution">
    <text evidence="2">The sequence shown here is derived from an EMBL/GenBank/DDBJ whole genome shotgun (WGS) entry which is preliminary data.</text>
</comment>